<feature type="transmembrane region" description="Helical" evidence="6">
    <location>
        <begin position="54"/>
        <end position="72"/>
    </location>
</feature>
<dbReference type="AlphaFoldDB" id="A0A510Y309"/>
<keyword evidence="2" id="KW-1003">Cell membrane</keyword>
<protein>
    <recommendedName>
        <fullName evidence="7">GGDEF domain-containing protein</fullName>
    </recommendedName>
</protein>
<reference evidence="8 9" key="1">
    <citation type="submission" date="2019-07" db="EMBL/GenBank/DDBJ databases">
        <title>Whole genome shotgun sequence of Marinococcus halophilus NBRC 102359.</title>
        <authorList>
            <person name="Hosoyama A."/>
            <person name="Uohara A."/>
            <person name="Ohji S."/>
            <person name="Ichikawa N."/>
        </authorList>
    </citation>
    <scope>NUCLEOTIDE SEQUENCE [LARGE SCALE GENOMIC DNA]</scope>
    <source>
        <strain evidence="8 9">NBRC 102359</strain>
    </source>
</reference>
<dbReference type="EMBL" id="BJUN01000002">
    <property type="protein sequence ID" value="GEK57684.1"/>
    <property type="molecule type" value="Genomic_DNA"/>
</dbReference>
<dbReference type="CDD" id="cd01949">
    <property type="entry name" value="GGDEF"/>
    <property type="match status" value="1"/>
</dbReference>
<gene>
    <name evidence="8" type="primary">yhcK</name>
    <name evidence="8" type="ORF">MHA01_05890</name>
</gene>
<evidence type="ECO:0000313" key="8">
    <source>
        <dbReference type="EMBL" id="GEK57684.1"/>
    </source>
</evidence>
<keyword evidence="9" id="KW-1185">Reference proteome</keyword>
<sequence length="377" mass="41935">MHSFLRAGKHEVVEDFMLSGFFINITILISFIYLFHRLLYKTPLSTSSPVKQKLAAGIASGFLGLVLLVYTIPLNETTIIDLRLVPVTLMAVFGGWMPTLITGGILAFGRLLMDFSMSSVPAILLLGLSVGSGALIHALVQNVWQRAGWMVLVTNVYMTLLLSQLLPFDKWAAAALFYSFASLLGTAIAVYMFVHLTQVNQMFNRYQYQAYRDNLTTLYNQRAFQELLGQAAEEYPASNRPLSLLVLDIDYFKQINDTYGHLEGDMVLKQLSHVIVASIRPDDVAFRIGGEEFGMILYDCDETHALTIAERIRTDVARTPFILSGQPAPQFITVSIGVGSYPAPEKNVHALYELADQALYQAKRQGRNCVCSPESVS</sequence>
<dbReference type="Pfam" id="PF07694">
    <property type="entry name" value="5TM-5TMR_LYT"/>
    <property type="match status" value="1"/>
</dbReference>
<dbReference type="GO" id="GO:0071555">
    <property type="term" value="P:cell wall organization"/>
    <property type="evidence" value="ECO:0007669"/>
    <property type="project" value="InterPro"/>
</dbReference>
<feature type="transmembrane region" description="Helical" evidence="6">
    <location>
        <begin position="84"/>
        <end position="108"/>
    </location>
</feature>
<evidence type="ECO:0000256" key="1">
    <source>
        <dbReference type="ARBA" id="ARBA00004651"/>
    </source>
</evidence>
<organism evidence="8 9">
    <name type="scientific">Marinococcus halophilus</name>
    <dbReference type="NCBI Taxonomy" id="1371"/>
    <lineage>
        <taxon>Bacteria</taxon>
        <taxon>Bacillati</taxon>
        <taxon>Bacillota</taxon>
        <taxon>Bacilli</taxon>
        <taxon>Bacillales</taxon>
        <taxon>Bacillaceae</taxon>
        <taxon>Marinococcus</taxon>
    </lineage>
</organism>
<dbReference type="SUPFAM" id="SSF55073">
    <property type="entry name" value="Nucleotide cyclase"/>
    <property type="match status" value="1"/>
</dbReference>
<dbReference type="GO" id="GO:0052621">
    <property type="term" value="F:diguanylate cyclase activity"/>
    <property type="evidence" value="ECO:0007669"/>
    <property type="project" value="TreeGrafter"/>
</dbReference>
<feature type="transmembrane region" description="Helical" evidence="6">
    <location>
        <begin position="120"/>
        <end position="140"/>
    </location>
</feature>
<dbReference type="GO" id="GO:0043709">
    <property type="term" value="P:cell adhesion involved in single-species biofilm formation"/>
    <property type="evidence" value="ECO:0007669"/>
    <property type="project" value="TreeGrafter"/>
</dbReference>
<evidence type="ECO:0000256" key="2">
    <source>
        <dbReference type="ARBA" id="ARBA00022475"/>
    </source>
</evidence>
<evidence type="ECO:0000256" key="3">
    <source>
        <dbReference type="ARBA" id="ARBA00022692"/>
    </source>
</evidence>
<evidence type="ECO:0000259" key="7">
    <source>
        <dbReference type="PROSITE" id="PS50887"/>
    </source>
</evidence>
<dbReference type="Proteomes" id="UP000321051">
    <property type="component" value="Unassembled WGS sequence"/>
</dbReference>
<proteinExistence type="predicted"/>
<feature type="transmembrane region" description="Helical" evidence="6">
    <location>
        <begin position="12"/>
        <end position="34"/>
    </location>
</feature>
<keyword evidence="3 6" id="KW-0812">Transmembrane</keyword>
<accession>A0A510Y309</accession>
<dbReference type="GO" id="GO:1902201">
    <property type="term" value="P:negative regulation of bacterial-type flagellum-dependent cell motility"/>
    <property type="evidence" value="ECO:0007669"/>
    <property type="project" value="TreeGrafter"/>
</dbReference>
<evidence type="ECO:0000256" key="5">
    <source>
        <dbReference type="ARBA" id="ARBA00023136"/>
    </source>
</evidence>
<dbReference type="InterPro" id="IPR050469">
    <property type="entry name" value="Diguanylate_Cyclase"/>
</dbReference>
<dbReference type="RefSeq" id="WP_094907600.1">
    <property type="nucleotide sequence ID" value="NZ_NPFA01000001.1"/>
</dbReference>
<comment type="subcellular location">
    <subcellularLocation>
        <location evidence="1">Cell membrane</location>
        <topology evidence="1">Multi-pass membrane protein</topology>
    </subcellularLocation>
</comment>
<dbReference type="GO" id="GO:0000155">
    <property type="term" value="F:phosphorelay sensor kinase activity"/>
    <property type="evidence" value="ECO:0007669"/>
    <property type="project" value="InterPro"/>
</dbReference>
<keyword evidence="5 6" id="KW-0472">Membrane</keyword>
<dbReference type="PANTHER" id="PTHR45138:SF9">
    <property type="entry name" value="DIGUANYLATE CYCLASE DGCM-RELATED"/>
    <property type="match status" value="1"/>
</dbReference>
<evidence type="ECO:0000256" key="4">
    <source>
        <dbReference type="ARBA" id="ARBA00022989"/>
    </source>
</evidence>
<feature type="transmembrane region" description="Helical" evidence="6">
    <location>
        <begin position="172"/>
        <end position="194"/>
    </location>
</feature>
<dbReference type="InterPro" id="IPR011620">
    <property type="entry name" value="Sig_transdc_His_kinase_LytS_TM"/>
</dbReference>
<evidence type="ECO:0000313" key="9">
    <source>
        <dbReference type="Proteomes" id="UP000321051"/>
    </source>
</evidence>
<dbReference type="NCBIfam" id="TIGR00254">
    <property type="entry name" value="GGDEF"/>
    <property type="match status" value="1"/>
</dbReference>
<dbReference type="OrthoDB" id="9759607at2"/>
<feature type="domain" description="GGDEF" evidence="7">
    <location>
        <begin position="240"/>
        <end position="375"/>
    </location>
</feature>
<dbReference type="Gene3D" id="3.30.70.270">
    <property type="match status" value="1"/>
</dbReference>
<dbReference type="GO" id="GO:0005886">
    <property type="term" value="C:plasma membrane"/>
    <property type="evidence" value="ECO:0007669"/>
    <property type="project" value="UniProtKB-SubCell"/>
</dbReference>
<dbReference type="PROSITE" id="PS50887">
    <property type="entry name" value="GGDEF"/>
    <property type="match status" value="1"/>
</dbReference>
<dbReference type="STRING" id="1371.GCA_900166605_00497"/>
<dbReference type="FunFam" id="3.30.70.270:FF:000001">
    <property type="entry name" value="Diguanylate cyclase domain protein"/>
    <property type="match status" value="1"/>
</dbReference>
<name>A0A510Y309_MARHA</name>
<dbReference type="SMART" id="SM00267">
    <property type="entry name" value="GGDEF"/>
    <property type="match status" value="1"/>
</dbReference>
<keyword evidence="4 6" id="KW-1133">Transmembrane helix</keyword>
<dbReference type="InterPro" id="IPR043128">
    <property type="entry name" value="Rev_trsase/Diguanyl_cyclase"/>
</dbReference>
<feature type="transmembrane region" description="Helical" evidence="6">
    <location>
        <begin position="147"/>
        <end position="166"/>
    </location>
</feature>
<evidence type="ECO:0000256" key="6">
    <source>
        <dbReference type="SAM" id="Phobius"/>
    </source>
</evidence>
<dbReference type="PANTHER" id="PTHR45138">
    <property type="entry name" value="REGULATORY COMPONENTS OF SENSORY TRANSDUCTION SYSTEM"/>
    <property type="match status" value="1"/>
</dbReference>
<dbReference type="Pfam" id="PF00990">
    <property type="entry name" value="GGDEF"/>
    <property type="match status" value="1"/>
</dbReference>
<dbReference type="InterPro" id="IPR029787">
    <property type="entry name" value="Nucleotide_cyclase"/>
</dbReference>
<comment type="caution">
    <text evidence="8">The sequence shown here is derived from an EMBL/GenBank/DDBJ whole genome shotgun (WGS) entry which is preliminary data.</text>
</comment>
<dbReference type="InterPro" id="IPR000160">
    <property type="entry name" value="GGDEF_dom"/>
</dbReference>